<feature type="region of interest" description="Disordered" evidence="11">
    <location>
        <begin position="836"/>
        <end position="865"/>
    </location>
</feature>
<keyword evidence="7" id="KW-0479">Metal-binding</keyword>
<keyword evidence="9" id="KW-0378">Hydrolase</keyword>
<evidence type="ECO:0000256" key="7">
    <source>
        <dbReference type="ARBA" id="ARBA00022723"/>
    </source>
</evidence>
<dbReference type="CDD" id="cd07718">
    <property type="entry name" value="RNaseZ_ELAC1_ELAC2-C-term-like_MBL-fold"/>
    <property type="match status" value="1"/>
</dbReference>
<dbReference type="GO" id="GO:0005739">
    <property type="term" value="C:mitochondrion"/>
    <property type="evidence" value="ECO:0007669"/>
    <property type="project" value="TreeGrafter"/>
</dbReference>
<evidence type="ECO:0000256" key="5">
    <source>
        <dbReference type="ARBA" id="ARBA00022694"/>
    </source>
</evidence>
<dbReference type="PANTHER" id="PTHR12553:SF49">
    <property type="entry name" value="ZINC PHOSPHODIESTERASE ELAC PROTEIN 2"/>
    <property type="match status" value="1"/>
</dbReference>
<evidence type="ECO:0000259" key="12">
    <source>
        <dbReference type="Pfam" id="PF13691"/>
    </source>
</evidence>
<dbReference type="GO" id="GO:0046872">
    <property type="term" value="F:metal ion binding"/>
    <property type="evidence" value="ECO:0007669"/>
    <property type="project" value="UniProtKB-KW"/>
</dbReference>
<keyword evidence="14" id="KW-1185">Reference proteome</keyword>
<evidence type="ECO:0000256" key="6">
    <source>
        <dbReference type="ARBA" id="ARBA00022722"/>
    </source>
</evidence>
<evidence type="ECO:0000256" key="2">
    <source>
        <dbReference type="ARBA" id="ARBA00001947"/>
    </source>
</evidence>
<comment type="cofactor">
    <cofactor evidence="2">
        <name>Zn(2+)</name>
        <dbReference type="ChEBI" id="CHEBI:29105"/>
    </cofactor>
</comment>
<proteinExistence type="inferred from homology"/>
<evidence type="ECO:0000256" key="8">
    <source>
        <dbReference type="ARBA" id="ARBA00022759"/>
    </source>
</evidence>
<comment type="catalytic activity">
    <reaction evidence="1">
        <text>Endonucleolytic cleavage of RNA, removing extra 3' nucleotides from tRNA precursor, generating 3' termini of tRNAs. A 3'-hydroxy group is left at the tRNA terminus and a 5'-phosphoryl group is left at the trailer molecule.</text>
        <dbReference type="EC" id="3.1.26.11"/>
    </reaction>
</comment>
<feature type="compositionally biased region" description="Basic residues" evidence="11">
    <location>
        <begin position="850"/>
        <end position="865"/>
    </location>
</feature>
<keyword evidence="10" id="KW-0862">Zinc</keyword>
<dbReference type="Gene3D" id="3.60.15.10">
    <property type="entry name" value="Ribonuclease Z/Hydroxyacylglutathione hydrolase-like"/>
    <property type="match status" value="2"/>
</dbReference>
<keyword evidence="8 13" id="KW-0255">Endonuclease</keyword>
<evidence type="ECO:0000256" key="4">
    <source>
        <dbReference type="ARBA" id="ARBA00012477"/>
    </source>
</evidence>
<dbReference type="EC" id="3.1.26.11" evidence="4"/>
<feature type="domain" description="tRNase Z endonuclease" evidence="12">
    <location>
        <begin position="5"/>
        <end position="68"/>
    </location>
</feature>
<dbReference type="STRING" id="1789683.A0A1X7R9F0"/>
<evidence type="ECO:0000256" key="1">
    <source>
        <dbReference type="ARBA" id="ARBA00000402"/>
    </source>
</evidence>
<evidence type="ECO:0000256" key="10">
    <source>
        <dbReference type="ARBA" id="ARBA00022833"/>
    </source>
</evidence>
<name>A0A1X7R9F0_9SACH</name>
<evidence type="ECO:0000313" key="13">
    <source>
        <dbReference type="EMBL" id="SMN22287.1"/>
    </source>
</evidence>
<dbReference type="InterPro" id="IPR027794">
    <property type="entry name" value="tRNase_Z_dom"/>
</dbReference>
<organism evidence="13 14">
    <name type="scientific">Maudiozyma saulgeensis</name>
    <dbReference type="NCBI Taxonomy" id="1789683"/>
    <lineage>
        <taxon>Eukaryota</taxon>
        <taxon>Fungi</taxon>
        <taxon>Dikarya</taxon>
        <taxon>Ascomycota</taxon>
        <taxon>Saccharomycotina</taxon>
        <taxon>Saccharomycetes</taxon>
        <taxon>Saccharomycetales</taxon>
        <taxon>Saccharomycetaceae</taxon>
        <taxon>Maudiozyma</taxon>
    </lineage>
</organism>
<dbReference type="InterPro" id="IPR047151">
    <property type="entry name" value="RNZ2-like"/>
</dbReference>
<protein>
    <recommendedName>
        <fullName evidence="4">ribonuclease Z</fullName>
        <ecNumber evidence="4">3.1.26.11</ecNumber>
    </recommendedName>
</protein>
<dbReference type="EMBL" id="FXLY01000011">
    <property type="protein sequence ID" value="SMN22287.1"/>
    <property type="molecule type" value="Genomic_DNA"/>
</dbReference>
<dbReference type="Proteomes" id="UP000196158">
    <property type="component" value="Unassembled WGS sequence"/>
</dbReference>
<accession>A0A1X7R9F0</accession>
<keyword evidence="5" id="KW-0819">tRNA processing</keyword>
<comment type="similarity">
    <text evidence="3">Belongs to the RNase Z family.</text>
</comment>
<dbReference type="Pfam" id="PF13691">
    <property type="entry name" value="Lactamase_B_4"/>
    <property type="match status" value="1"/>
</dbReference>
<dbReference type="GO" id="GO:0042781">
    <property type="term" value="F:3'-tRNA processing endoribonuclease activity"/>
    <property type="evidence" value="ECO:0007669"/>
    <property type="project" value="UniProtKB-EC"/>
</dbReference>
<dbReference type="SUPFAM" id="SSF56281">
    <property type="entry name" value="Metallo-hydrolase/oxidoreductase"/>
    <property type="match status" value="2"/>
</dbReference>
<sequence length="865" mass="99233">MYTITTVTQPCADTKHPLLLLQTVHGDRYMFGKIGEGAQRAITENKIRLGKLENIFLTGKLDWSSTGGLAGLILTIADQGKDKIVLNYGNKLINYIISSWRYFVFRFGINLQSNVLSSKDNNQLYKDSLINVKAFTVAPRLSNEPLFNNTEDTVLNTIVANMFPKHPPAAKYDPTSDPHLNVELPRINFEQSSTNYEISFNPIRGKFLVQEAIRLGVPKGPLFAALTKGLPVTLEDGTIVSPEQVLEKQRRFPNVLILDIPDDSYIPSFKEQFSNYDSEHLGTIYYFLDESITINDELIKFMESFSTSNKNIKHIVSHPNISLNNLAFVGSAITTLKLKALQLENYNLPRTNNFLSKDFYDCFEKPVPSGTSLIQSQEDTLQTDLPKSNVYIMDKDTTVTIDATPVDESTDNYKCQVDTDGRHRNDDDKIWRELYNTHIEPLNLPTVSYETLVTNQKNQNNFNNSKEKADHVEIITFGTGSALPSKYRNVVSTLVKVPYVDENNKISQRNILFDAGENTIGQINRNFSENKKKELFENLKMIYLSHLHADHHLGIISILKEWYYYNKSDINAKVYLISPWQYNKFVKEWLLLESPEILLRINYISCEHLINERVCRMETKPINVDEYVDLMNEECSESEATSDGESAGELRSLKRRKLELNNMTSFRNIKMIRSMYEDLNIQRFQTCRAIHCNWAYSNSITFQISNTKTFKVSYSGDTRPNIEHFANDVGQNSDLLIHEATLDNELQEDAIKKRHCTINEAIDVSNKMNAQKLLLTHFSQRYPKVPNIMNNVKIKAKEYCFAFDGMIVDYEKMGEQLAILPKLGNLFVEEAAEEQEEEKTQLAIRGDKKQNRKEKKTGKSKKIDK</sequence>
<evidence type="ECO:0000256" key="9">
    <source>
        <dbReference type="ARBA" id="ARBA00022801"/>
    </source>
</evidence>
<dbReference type="GO" id="GO:1990180">
    <property type="term" value="P:mitochondrial tRNA 3'-end processing"/>
    <property type="evidence" value="ECO:0007669"/>
    <property type="project" value="TreeGrafter"/>
</dbReference>
<dbReference type="OrthoDB" id="527344at2759"/>
<evidence type="ECO:0000313" key="14">
    <source>
        <dbReference type="Proteomes" id="UP000196158"/>
    </source>
</evidence>
<keyword evidence="6" id="KW-0540">Nuclease</keyword>
<evidence type="ECO:0000256" key="3">
    <source>
        <dbReference type="ARBA" id="ARBA00007823"/>
    </source>
</evidence>
<reference evidence="13 14" key="1">
    <citation type="submission" date="2017-04" db="EMBL/GenBank/DDBJ databases">
        <authorList>
            <person name="Afonso C.L."/>
            <person name="Miller P.J."/>
            <person name="Scott M.A."/>
            <person name="Spackman E."/>
            <person name="Goraichik I."/>
            <person name="Dimitrov K.M."/>
            <person name="Suarez D.L."/>
            <person name="Swayne D.E."/>
        </authorList>
    </citation>
    <scope>NUCLEOTIDE SEQUENCE [LARGE SCALE GENOMIC DNA]</scope>
</reference>
<dbReference type="AlphaFoldDB" id="A0A1X7R9F0"/>
<gene>
    <name evidence="13" type="ORF">KASA_0H00682G</name>
</gene>
<dbReference type="PANTHER" id="PTHR12553">
    <property type="entry name" value="ZINC PHOSPHODIESTERASE ELAC PROTEIN 2"/>
    <property type="match status" value="1"/>
</dbReference>
<evidence type="ECO:0000256" key="11">
    <source>
        <dbReference type="SAM" id="MobiDB-lite"/>
    </source>
</evidence>
<dbReference type="InterPro" id="IPR036866">
    <property type="entry name" value="RibonucZ/Hydroxyglut_hydro"/>
</dbReference>